<evidence type="ECO:0000313" key="4">
    <source>
        <dbReference type="Proteomes" id="UP000620591"/>
    </source>
</evidence>
<dbReference type="PROSITE" id="PS51494">
    <property type="entry name" value="SPOIVB"/>
    <property type="match status" value="1"/>
</dbReference>
<feature type="signal peptide" evidence="1">
    <location>
        <begin position="1"/>
        <end position="29"/>
    </location>
</feature>
<organism evidence="3 4">
    <name type="scientific">Aeromicrobium senzhongii</name>
    <dbReference type="NCBI Taxonomy" id="2663859"/>
    <lineage>
        <taxon>Bacteria</taxon>
        <taxon>Bacillati</taxon>
        <taxon>Actinomycetota</taxon>
        <taxon>Actinomycetes</taxon>
        <taxon>Propionibacteriales</taxon>
        <taxon>Nocardioidaceae</taxon>
        <taxon>Aeromicrobium</taxon>
    </lineage>
</organism>
<dbReference type="Proteomes" id="UP000620591">
    <property type="component" value="Unassembled WGS sequence"/>
</dbReference>
<name>A0A8I0EWH7_9ACTN</name>
<evidence type="ECO:0000313" key="3">
    <source>
        <dbReference type="EMBL" id="MBC9227686.1"/>
    </source>
</evidence>
<sequence>MNRSSLRLLAGAVLAGVAATTLVAPAAHAAPEDAAFCSDGTQPMVPKAETEAFDDSTVVRGLTVVKGTTPVEFTGTFVGAVDNALGAADGGTDMLLFSLKGAGIDRASTPADATPAGIWAGMSGSPVYLPDGRLIGAVAYGLTPDNIAIAGITPAYAMKRLGTDRLKAPASLKIKRTALRGASARTSSSVAGHSARQLKAVRVVAGGNAANALANRTLARVPADSASARSVRAGGFGAVAAPSGLDLPLVPGGNIAVGYTTGDLFAGAVGTVTAICGSTVWAFGHPMDFAGPTSLSMHNASAALVAPDATGAYGSYKQVGKVGRQIGTITTDGFSGVKGQVGLIRGFPVVTHVRNAAGTALGSYRGSVVDPAVAPFGAAYGPAYAVQDVLDNLGIGTAKLSWRIGYRLANGRTGSLSNSQVYANSGELADEISTDIGNDVAAIASTDLADASITSVSSTLTLLSDAAITYRFSGAQRWTGKKWVKLRGSSVKAGRTVKVRPVYRQYVNGRPRGTSTGPVKSFKIGRNAVGRAQIAFAARASEDGDEDECMKLDDGEVICPDFGTEGTGPGTFASLLERLDALVRVDRADVSAQWKWKLRKSKGVSQRRAGVVAPGKISGSYAATFRVRR</sequence>
<dbReference type="RefSeq" id="WP_187770121.1">
    <property type="nucleotide sequence ID" value="NZ_JACTVM010000006.1"/>
</dbReference>
<proteinExistence type="predicted"/>
<comment type="caution">
    <text evidence="3">The sequence shown here is derived from an EMBL/GenBank/DDBJ whole genome shotgun (WGS) entry which is preliminary data.</text>
</comment>
<dbReference type="AlphaFoldDB" id="A0A8I0EWH7"/>
<feature type="domain" description="Peptidase S55" evidence="2">
    <location>
        <begin position="1"/>
        <end position="174"/>
    </location>
</feature>
<gene>
    <name evidence="3" type="ORF">IBG24_15320</name>
</gene>
<dbReference type="InterPro" id="IPR008763">
    <property type="entry name" value="Peptidase_S55"/>
</dbReference>
<evidence type="ECO:0000256" key="1">
    <source>
        <dbReference type="SAM" id="SignalP"/>
    </source>
</evidence>
<keyword evidence="1" id="KW-0732">Signal</keyword>
<dbReference type="EMBL" id="JACTVM010000006">
    <property type="protein sequence ID" value="MBC9227686.1"/>
    <property type="molecule type" value="Genomic_DNA"/>
</dbReference>
<accession>A0A8I0EWH7</accession>
<protein>
    <recommendedName>
        <fullName evidence="2">Peptidase S55 domain-containing protein</fullName>
    </recommendedName>
</protein>
<reference evidence="3" key="1">
    <citation type="submission" date="2020-09" db="EMBL/GenBank/DDBJ databases">
        <title>Novel species in genus Aeromicrobium.</title>
        <authorList>
            <person name="Zhang G."/>
        </authorList>
    </citation>
    <scope>NUCLEOTIDE SEQUENCE</scope>
    <source>
        <strain evidence="3">Zg-636</strain>
    </source>
</reference>
<feature type="chain" id="PRO_5034492079" description="Peptidase S55 domain-containing protein" evidence="1">
    <location>
        <begin position="30"/>
        <end position="629"/>
    </location>
</feature>
<evidence type="ECO:0000259" key="2">
    <source>
        <dbReference type="PROSITE" id="PS51494"/>
    </source>
</evidence>